<dbReference type="GO" id="GO:0003700">
    <property type="term" value="F:DNA-binding transcription factor activity"/>
    <property type="evidence" value="ECO:0007669"/>
    <property type="project" value="InterPro"/>
</dbReference>
<dbReference type="EMBL" id="JADQAZ010000003">
    <property type="protein sequence ID" value="MBT0958644.1"/>
    <property type="molecule type" value="Genomic_DNA"/>
</dbReference>
<evidence type="ECO:0000256" key="3">
    <source>
        <dbReference type="ARBA" id="ARBA00023163"/>
    </source>
</evidence>
<dbReference type="PRINTS" id="PR00035">
    <property type="entry name" value="HTHGNTR"/>
</dbReference>
<protein>
    <submittedName>
        <fullName evidence="5">GntR family transcriptional regulator</fullName>
    </submittedName>
</protein>
<dbReference type="SMART" id="SM00345">
    <property type="entry name" value="HTH_GNTR"/>
    <property type="match status" value="1"/>
</dbReference>
<gene>
    <name evidence="5" type="ORF">IV417_14735</name>
</gene>
<dbReference type="InterPro" id="IPR000485">
    <property type="entry name" value="AsnC-type_HTH_dom"/>
</dbReference>
<reference evidence="5 6" key="1">
    <citation type="journal article" date="2021" name="Arch. Microbiol.">
        <title>Harenicola maris gen. nov., sp. nov. isolated from the Sea of Japan shallow sediments.</title>
        <authorList>
            <person name="Romanenko L.A."/>
            <person name="Kurilenko V.V."/>
            <person name="Chernysheva N.Y."/>
            <person name="Tekutyeva L.A."/>
            <person name="Velansky P.V."/>
            <person name="Svetashev V.I."/>
            <person name="Isaeva M.P."/>
        </authorList>
    </citation>
    <scope>NUCLEOTIDE SEQUENCE [LARGE SCALE GENOMIC DNA]</scope>
    <source>
        <strain evidence="5 6">KMM 3653</strain>
    </source>
</reference>
<keyword evidence="1" id="KW-0805">Transcription regulation</keyword>
<dbReference type="Gene3D" id="1.20.120.530">
    <property type="entry name" value="GntR ligand-binding domain-like"/>
    <property type="match status" value="1"/>
</dbReference>
<keyword evidence="3" id="KW-0804">Transcription</keyword>
<accession>A0AAP2CQV1</accession>
<dbReference type="Gene3D" id="1.10.10.10">
    <property type="entry name" value="Winged helix-like DNA-binding domain superfamily/Winged helix DNA-binding domain"/>
    <property type="match status" value="1"/>
</dbReference>
<evidence type="ECO:0000256" key="1">
    <source>
        <dbReference type="ARBA" id="ARBA00023015"/>
    </source>
</evidence>
<dbReference type="RefSeq" id="WP_327794868.1">
    <property type="nucleotide sequence ID" value="NZ_JADQAZ010000003.1"/>
</dbReference>
<dbReference type="InterPro" id="IPR008920">
    <property type="entry name" value="TF_FadR/GntR_C"/>
</dbReference>
<keyword evidence="2" id="KW-0238">DNA-binding</keyword>
<dbReference type="PANTHER" id="PTHR43537:SF49">
    <property type="entry name" value="TRANSCRIPTIONAL REGULATORY PROTEIN"/>
    <property type="match status" value="1"/>
</dbReference>
<sequence>MSGNSAKTTDKPESILRKTLSATVESDIEQRIVEGVYGPGDRLDEEELSAKLGVSRTPVREALRKLAAHGLVTIRPRAGATVARPSMAEIIDLFEVVSELEAFAARLAAHRATDTQMRAIQQAYKACGKLAASKDAQAYFDANRIFHGAIWAAANNPALTEQIMSVDKRLAPYRRQITFHPTRKQDSESEHDQIAQALAARQQDVAERAMRDHVMILSDDALQLARDLRI</sequence>
<comment type="caution">
    <text evidence="5">The sequence shown here is derived from an EMBL/GenBank/DDBJ whole genome shotgun (WGS) entry which is preliminary data.</text>
</comment>
<dbReference type="SMART" id="SM00895">
    <property type="entry name" value="FCD"/>
    <property type="match status" value="1"/>
</dbReference>
<evidence type="ECO:0000256" key="2">
    <source>
        <dbReference type="ARBA" id="ARBA00023125"/>
    </source>
</evidence>
<dbReference type="PRINTS" id="PR00033">
    <property type="entry name" value="HTHASNC"/>
</dbReference>
<dbReference type="CDD" id="cd07377">
    <property type="entry name" value="WHTH_GntR"/>
    <property type="match status" value="1"/>
</dbReference>
<evidence type="ECO:0000259" key="4">
    <source>
        <dbReference type="PROSITE" id="PS50949"/>
    </source>
</evidence>
<dbReference type="GO" id="GO:0043565">
    <property type="term" value="F:sequence-specific DNA binding"/>
    <property type="evidence" value="ECO:0007669"/>
    <property type="project" value="InterPro"/>
</dbReference>
<dbReference type="Proteomes" id="UP001315686">
    <property type="component" value="Unassembled WGS sequence"/>
</dbReference>
<evidence type="ECO:0000313" key="5">
    <source>
        <dbReference type="EMBL" id="MBT0958644.1"/>
    </source>
</evidence>
<dbReference type="InterPro" id="IPR036390">
    <property type="entry name" value="WH_DNA-bd_sf"/>
</dbReference>
<dbReference type="InterPro" id="IPR036388">
    <property type="entry name" value="WH-like_DNA-bd_sf"/>
</dbReference>
<name>A0AAP2CQV1_9RHOB</name>
<organism evidence="5 6">
    <name type="scientific">Harenicola maris</name>
    <dbReference type="NCBI Taxonomy" id="2841044"/>
    <lineage>
        <taxon>Bacteria</taxon>
        <taxon>Pseudomonadati</taxon>
        <taxon>Pseudomonadota</taxon>
        <taxon>Alphaproteobacteria</taxon>
        <taxon>Rhodobacterales</taxon>
        <taxon>Paracoccaceae</taxon>
        <taxon>Harenicola</taxon>
    </lineage>
</organism>
<dbReference type="Pfam" id="PF00392">
    <property type="entry name" value="GntR"/>
    <property type="match status" value="1"/>
</dbReference>
<dbReference type="InterPro" id="IPR011711">
    <property type="entry name" value="GntR_C"/>
</dbReference>
<keyword evidence="6" id="KW-1185">Reference proteome</keyword>
<evidence type="ECO:0000313" key="6">
    <source>
        <dbReference type="Proteomes" id="UP001315686"/>
    </source>
</evidence>
<proteinExistence type="predicted"/>
<dbReference type="SUPFAM" id="SSF48008">
    <property type="entry name" value="GntR ligand-binding domain-like"/>
    <property type="match status" value="1"/>
</dbReference>
<dbReference type="Pfam" id="PF07729">
    <property type="entry name" value="FCD"/>
    <property type="match status" value="1"/>
</dbReference>
<dbReference type="InterPro" id="IPR000524">
    <property type="entry name" value="Tscrpt_reg_HTH_GntR"/>
</dbReference>
<dbReference type="PROSITE" id="PS50949">
    <property type="entry name" value="HTH_GNTR"/>
    <property type="match status" value="1"/>
</dbReference>
<feature type="domain" description="HTH gntR-type" evidence="4">
    <location>
        <begin position="18"/>
        <end position="85"/>
    </location>
</feature>
<dbReference type="PANTHER" id="PTHR43537">
    <property type="entry name" value="TRANSCRIPTIONAL REGULATOR, GNTR FAMILY"/>
    <property type="match status" value="1"/>
</dbReference>
<dbReference type="AlphaFoldDB" id="A0AAP2CQV1"/>
<dbReference type="SUPFAM" id="SSF46785">
    <property type="entry name" value="Winged helix' DNA-binding domain"/>
    <property type="match status" value="1"/>
</dbReference>